<reference evidence="6 7" key="1">
    <citation type="submission" date="2023-09" db="EMBL/GenBank/DDBJ databases">
        <authorList>
            <person name="Rey-Velasco X."/>
        </authorList>
    </citation>
    <scope>NUCLEOTIDE SEQUENCE [LARGE SCALE GENOMIC DNA]</scope>
    <source>
        <strain evidence="6 7">F388</strain>
    </source>
</reference>
<feature type="DNA-binding region" description="H-T-H motif" evidence="4">
    <location>
        <begin position="31"/>
        <end position="50"/>
    </location>
</feature>
<dbReference type="EMBL" id="JAVRHR010000001">
    <property type="protein sequence ID" value="MDT0606231.1"/>
    <property type="molecule type" value="Genomic_DNA"/>
</dbReference>
<evidence type="ECO:0000256" key="4">
    <source>
        <dbReference type="PROSITE-ProRule" id="PRU00335"/>
    </source>
</evidence>
<evidence type="ECO:0000256" key="3">
    <source>
        <dbReference type="ARBA" id="ARBA00023163"/>
    </source>
</evidence>
<protein>
    <submittedName>
        <fullName evidence="6">Helix-turn-helix domain-containing protein</fullName>
    </submittedName>
</protein>
<dbReference type="PROSITE" id="PS50977">
    <property type="entry name" value="HTH_TETR_2"/>
    <property type="match status" value="1"/>
</dbReference>
<name>A0ABU3A7U2_9FLAO</name>
<comment type="caution">
    <text evidence="6">The sequence shown here is derived from an EMBL/GenBank/DDBJ whole genome shotgun (WGS) entry which is preliminary data.</text>
</comment>
<sequence>MEINLENSKMLHLMRAKGLELFYKKGYYNTSLTDILKDLSTTEAVFKYHFQSKEDFFISIAQNLILQRTLDLLIEPVSYKQNPFSLILDMFENEMDKVTKSTTDYGFMLSNFMNEFNNRNPRINKYLLDILKIWEINLGTLLRKGQLDGYVNHHIDCESAANHVISSYFGIRTLMVEGNTRTLSQQFLQQLRYYFHSISQKITA</sequence>
<dbReference type="PANTHER" id="PTHR47506:SF6">
    <property type="entry name" value="HTH-TYPE TRANSCRIPTIONAL REPRESSOR NEMR"/>
    <property type="match status" value="1"/>
</dbReference>
<dbReference type="PANTHER" id="PTHR47506">
    <property type="entry name" value="TRANSCRIPTIONAL REGULATORY PROTEIN"/>
    <property type="match status" value="1"/>
</dbReference>
<dbReference type="Gene3D" id="1.10.357.10">
    <property type="entry name" value="Tetracycline Repressor, domain 2"/>
    <property type="match status" value="1"/>
</dbReference>
<keyword evidence="3" id="KW-0804">Transcription</keyword>
<keyword evidence="1" id="KW-0805">Transcription regulation</keyword>
<keyword evidence="7" id="KW-1185">Reference proteome</keyword>
<proteinExistence type="predicted"/>
<dbReference type="InterPro" id="IPR036271">
    <property type="entry name" value="Tet_transcr_reg_TetR-rel_C_sf"/>
</dbReference>
<evidence type="ECO:0000313" key="6">
    <source>
        <dbReference type="EMBL" id="MDT0606231.1"/>
    </source>
</evidence>
<evidence type="ECO:0000256" key="1">
    <source>
        <dbReference type="ARBA" id="ARBA00023015"/>
    </source>
</evidence>
<evidence type="ECO:0000256" key="2">
    <source>
        <dbReference type="ARBA" id="ARBA00023125"/>
    </source>
</evidence>
<gene>
    <name evidence="6" type="ORF">RM706_04280</name>
</gene>
<evidence type="ECO:0000259" key="5">
    <source>
        <dbReference type="PROSITE" id="PS50977"/>
    </source>
</evidence>
<dbReference type="Pfam" id="PF00440">
    <property type="entry name" value="TetR_N"/>
    <property type="match status" value="1"/>
</dbReference>
<dbReference type="SUPFAM" id="SSF46689">
    <property type="entry name" value="Homeodomain-like"/>
    <property type="match status" value="1"/>
</dbReference>
<feature type="domain" description="HTH tetR-type" evidence="5">
    <location>
        <begin position="8"/>
        <end position="68"/>
    </location>
</feature>
<dbReference type="InterPro" id="IPR001647">
    <property type="entry name" value="HTH_TetR"/>
</dbReference>
<dbReference type="InterPro" id="IPR009057">
    <property type="entry name" value="Homeodomain-like_sf"/>
</dbReference>
<dbReference type="SUPFAM" id="SSF48498">
    <property type="entry name" value="Tetracyclin repressor-like, C-terminal domain"/>
    <property type="match status" value="1"/>
</dbReference>
<organism evidence="6 7">
    <name type="scientific">Croceitalea rosinachiae</name>
    <dbReference type="NCBI Taxonomy" id="3075596"/>
    <lineage>
        <taxon>Bacteria</taxon>
        <taxon>Pseudomonadati</taxon>
        <taxon>Bacteroidota</taxon>
        <taxon>Flavobacteriia</taxon>
        <taxon>Flavobacteriales</taxon>
        <taxon>Flavobacteriaceae</taxon>
        <taxon>Croceitalea</taxon>
    </lineage>
</organism>
<evidence type="ECO:0000313" key="7">
    <source>
        <dbReference type="Proteomes" id="UP001255246"/>
    </source>
</evidence>
<dbReference type="RefSeq" id="WP_311349790.1">
    <property type="nucleotide sequence ID" value="NZ_JAVRHR010000001.1"/>
</dbReference>
<dbReference type="Proteomes" id="UP001255246">
    <property type="component" value="Unassembled WGS sequence"/>
</dbReference>
<keyword evidence="2 4" id="KW-0238">DNA-binding</keyword>
<accession>A0ABU3A7U2</accession>